<evidence type="ECO:0000313" key="4">
    <source>
        <dbReference type="Proteomes" id="UP000299102"/>
    </source>
</evidence>
<feature type="region of interest" description="Disordered" evidence="1">
    <location>
        <begin position="57"/>
        <end position="92"/>
    </location>
</feature>
<accession>A0A4C1WJY2</accession>
<keyword evidence="4" id="KW-1185">Reference proteome</keyword>
<sequence length="159" mass="16130">MAVRGSSVILCCFALTIALTPSYTQPTFGALMCMLCDGDSDYDLLNFWLDCDDCPSTPSSADDDAGPSSAPGGGSKPSKAAPSQPSMNMSLQFPPSALGMNLTMVNSGGSWLMNLMPWIYGSATPATTASTAAPTTTPAPTTTAAPAGNSTAGTTTTKK</sequence>
<feature type="region of interest" description="Disordered" evidence="1">
    <location>
        <begin position="128"/>
        <end position="159"/>
    </location>
</feature>
<feature type="signal peptide" evidence="2">
    <location>
        <begin position="1"/>
        <end position="24"/>
    </location>
</feature>
<proteinExistence type="predicted"/>
<protein>
    <submittedName>
        <fullName evidence="3">Uncharacterized protein</fullName>
    </submittedName>
</protein>
<dbReference type="OrthoDB" id="7478302at2759"/>
<keyword evidence="2" id="KW-0732">Signal</keyword>
<comment type="caution">
    <text evidence="3">The sequence shown here is derived from an EMBL/GenBank/DDBJ whole genome shotgun (WGS) entry which is preliminary data.</text>
</comment>
<evidence type="ECO:0000256" key="2">
    <source>
        <dbReference type="SAM" id="SignalP"/>
    </source>
</evidence>
<dbReference type="AlphaFoldDB" id="A0A4C1WJY2"/>
<evidence type="ECO:0000313" key="3">
    <source>
        <dbReference type="EMBL" id="GBP51728.1"/>
    </source>
</evidence>
<evidence type="ECO:0000256" key="1">
    <source>
        <dbReference type="SAM" id="MobiDB-lite"/>
    </source>
</evidence>
<feature type="chain" id="PRO_5020027340" evidence="2">
    <location>
        <begin position="25"/>
        <end position="159"/>
    </location>
</feature>
<organism evidence="3 4">
    <name type="scientific">Eumeta variegata</name>
    <name type="common">Bagworm moth</name>
    <name type="synonym">Eumeta japonica</name>
    <dbReference type="NCBI Taxonomy" id="151549"/>
    <lineage>
        <taxon>Eukaryota</taxon>
        <taxon>Metazoa</taxon>
        <taxon>Ecdysozoa</taxon>
        <taxon>Arthropoda</taxon>
        <taxon>Hexapoda</taxon>
        <taxon>Insecta</taxon>
        <taxon>Pterygota</taxon>
        <taxon>Neoptera</taxon>
        <taxon>Endopterygota</taxon>
        <taxon>Lepidoptera</taxon>
        <taxon>Glossata</taxon>
        <taxon>Ditrysia</taxon>
        <taxon>Tineoidea</taxon>
        <taxon>Psychidae</taxon>
        <taxon>Oiketicinae</taxon>
        <taxon>Eumeta</taxon>
    </lineage>
</organism>
<dbReference type="Proteomes" id="UP000299102">
    <property type="component" value="Unassembled WGS sequence"/>
</dbReference>
<feature type="compositionally biased region" description="Low complexity" evidence="1">
    <location>
        <begin position="57"/>
        <end position="86"/>
    </location>
</feature>
<reference evidence="3 4" key="1">
    <citation type="journal article" date="2019" name="Commun. Biol.">
        <title>The bagworm genome reveals a unique fibroin gene that provides high tensile strength.</title>
        <authorList>
            <person name="Kono N."/>
            <person name="Nakamura H."/>
            <person name="Ohtoshi R."/>
            <person name="Tomita M."/>
            <person name="Numata K."/>
            <person name="Arakawa K."/>
        </authorList>
    </citation>
    <scope>NUCLEOTIDE SEQUENCE [LARGE SCALE GENOMIC DNA]</scope>
</reference>
<name>A0A4C1WJY2_EUMVA</name>
<dbReference type="EMBL" id="BGZK01000587">
    <property type="protein sequence ID" value="GBP51728.1"/>
    <property type="molecule type" value="Genomic_DNA"/>
</dbReference>
<gene>
    <name evidence="3" type="ORF">EVAR_96280_1</name>
</gene>